<evidence type="ECO:0000256" key="1">
    <source>
        <dbReference type="ARBA" id="ARBA00004141"/>
    </source>
</evidence>
<dbReference type="SUPFAM" id="SSF48652">
    <property type="entry name" value="Tetraspanin"/>
    <property type="match status" value="1"/>
</dbReference>
<dbReference type="STRING" id="102285.A0A0R3U053"/>
<feature type="disulfide bond" evidence="6">
    <location>
        <begin position="157"/>
        <end position="175"/>
    </location>
</feature>
<keyword evidence="9" id="KW-1185">Reference proteome</keyword>
<evidence type="ECO:0000256" key="7">
    <source>
        <dbReference type="RuleBase" id="RU361218"/>
    </source>
</evidence>
<feature type="transmembrane region" description="Helical" evidence="7">
    <location>
        <begin position="212"/>
        <end position="233"/>
    </location>
</feature>
<dbReference type="InterPro" id="IPR008952">
    <property type="entry name" value="Tetraspanin_EC2_sf"/>
</dbReference>
<evidence type="ECO:0000256" key="6">
    <source>
        <dbReference type="PIRSR" id="PIRSR002419-1"/>
    </source>
</evidence>
<feature type="transmembrane region" description="Helical" evidence="7">
    <location>
        <begin position="56"/>
        <end position="80"/>
    </location>
</feature>
<keyword evidence="6" id="KW-1015">Disulfide bond</keyword>
<accession>A0A0R3U053</accession>
<dbReference type="PIRSF" id="PIRSF002419">
    <property type="entry name" value="Tetraspanin"/>
    <property type="match status" value="1"/>
</dbReference>
<feature type="disulfide bond" evidence="6">
    <location>
        <begin position="156"/>
        <end position="193"/>
    </location>
</feature>
<dbReference type="OrthoDB" id="432835at2759"/>
<dbReference type="EMBL" id="UZAE01015504">
    <property type="protein sequence ID" value="VDO16058.1"/>
    <property type="molecule type" value="Genomic_DNA"/>
</dbReference>
<dbReference type="PRINTS" id="PR00259">
    <property type="entry name" value="TMFOUR"/>
</dbReference>
<comment type="similarity">
    <text evidence="2 7">Belongs to the tetraspanin (TM4SF) family.</text>
</comment>
<name>A0A0R3U053_RODNA</name>
<keyword evidence="4 7" id="KW-1133">Transmembrane helix</keyword>
<sequence>MGGSCIRDCQIYILLIINVLLVIIGLGLLGLSIFAYMEPGVQSVFLSAEILYELHILLIVLICIGVITVIVAILGCCAVYHESPGLLGTYSICIALVICIEVAIGVLSFLYQSEIEKRLTQALKEVIRKWMSTSEDPDTVAQNIVTRDVFQSTFECCGEKNHEEYRNTVLPTSCCPENVSGVCDSTAAFTVGCYDKASEATRIGLRVFTANILAVASYEMIGLIFILIFYFTVIRHYSGSSYVSVARE</sequence>
<dbReference type="Gene3D" id="1.10.1450.10">
    <property type="entry name" value="Tetraspanin"/>
    <property type="match status" value="1"/>
</dbReference>
<feature type="transmembrane region" description="Helical" evidence="7">
    <location>
        <begin position="87"/>
        <end position="111"/>
    </location>
</feature>
<gene>
    <name evidence="8" type="ORF">HNAJ_LOCUS13476</name>
</gene>
<evidence type="ECO:0000313" key="9">
    <source>
        <dbReference type="Proteomes" id="UP000278807"/>
    </source>
</evidence>
<keyword evidence="5 7" id="KW-0472">Membrane</keyword>
<dbReference type="AlphaFoldDB" id="A0A0R3U053"/>
<evidence type="ECO:0000313" key="8">
    <source>
        <dbReference type="EMBL" id="VDO16058.1"/>
    </source>
</evidence>
<feature type="transmembrane region" description="Helical" evidence="7">
    <location>
        <begin position="12"/>
        <end position="36"/>
    </location>
</feature>
<evidence type="ECO:0000256" key="3">
    <source>
        <dbReference type="ARBA" id="ARBA00022692"/>
    </source>
</evidence>
<reference evidence="10" key="1">
    <citation type="submission" date="2017-02" db="UniProtKB">
        <authorList>
            <consortium name="WormBaseParasite"/>
        </authorList>
    </citation>
    <scope>IDENTIFICATION</scope>
</reference>
<evidence type="ECO:0000256" key="2">
    <source>
        <dbReference type="ARBA" id="ARBA00006840"/>
    </source>
</evidence>
<dbReference type="GO" id="GO:0016020">
    <property type="term" value="C:membrane"/>
    <property type="evidence" value="ECO:0007669"/>
    <property type="project" value="UniProtKB-SubCell"/>
</dbReference>
<dbReference type="Pfam" id="PF00335">
    <property type="entry name" value="Tetraspanin"/>
    <property type="match status" value="1"/>
</dbReference>
<reference evidence="8 9" key="2">
    <citation type="submission" date="2018-11" db="EMBL/GenBank/DDBJ databases">
        <authorList>
            <consortium name="Pathogen Informatics"/>
        </authorList>
    </citation>
    <scope>NUCLEOTIDE SEQUENCE [LARGE SCALE GENOMIC DNA]</scope>
</reference>
<dbReference type="WBParaSite" id="HNAJ_0001350201-mRNA-1">
    <property type="protein sequence ID" value="HNAJ_0001350201-mRNA-1"/>
    <property type="gene ID" value="HNAJ_0001350201"/>
</dbReference>
<keyword evidence="3 7" id="KW-0812">Transmembrane</keyword>
<proteinExistence type="inferred from homology"/>
<dbReference type="Proteomes" id="UP000278807">
    <property type="component" value="Unassembled WGS sequence"/>
</dbReference>
<evidence type="ECO:0000256" key="4">
    <source>
        <dbReference type="ARBA" id="ARBA00022989"/>
    </source>
</evidence>
<evidence type="ECO:0000256" key="5">
    <source>
        <dbReference type="ARBA" id="ARBA00023136"/>
    </source>
</evidence>
<dbReference type="PANTHER" id="PTHR19282">
    <property type="entry name" value="TETRASPANIN"/>
    <property type="match status" value="1"/>
</dbReference>
<dbReference type="InterPro" id="IPR000301">
    <property type="entry name" value="Tetraspanin_animals"/>
</dbReference>
<dbReference type="PANTHER" id="PTHR19282:SF452">
    <property type="entry name" value="LD03691P"/>
    <property type="match status" value="1"/>
</dbReference>
<dbReference type="CDD" id="cd03127">
    <property type="entry name" value="tetraspanin_LEL"/>
    <property type="match status" value="1"/>
</dbReference>
<organism evidence="10">
    <name type="scientific">Rodentolepis nana</name>
    <name type="common">Dwarf tapeworm</name>
    <name type="synonym">Hymenolepis nana</name>
    <dbReference type="NCBI Taxonomy" id="102285"/>
    <lineage>
        <taxon>Eukaryota</taxon>
        <taxon>Metazoa</taxon>
        <taxon>Spiralia</taxon>
        <taxon>Lophotrochozoa</taxon>
        <taxon>Platyhelminthes</taxon>
        <taxon>Cestoda</taxon>
        <taxon>Eucestoda</taxon>
        <taxon>Cyclophyllidea</taxon>
        <taxon>Hymenolepididae</taxon>
        <taxon>Rodentolepis</taxon>
    </lineage>
</organism>
<comment type="subcellular location">
    <subcellularLocation>
        <location evidence="1 7">Membrane</location>
        <topology evidence="1 7">Multi-pass membrane protein</topology>
    </subcellularLocation>
</comment>
<dbReference type="InterPro" id="IPR018499">
    <property type="entry name" value="Tetraspanin/Peripherin"/>
</dbReference>
<evidence type="ECO:0000313" key="10">
    <source>
        <dbReference type="WBParaSite" id="HNAJ_0001350201-mRNA-1"/>
    </source>
</evidence>
<protein>
    <recommendedName>
        <fullName evidence="7">Tetraspanin</fullName>
    </recommendedName>
</protein>